<evidence type="ECO:0000313" key="2">
    <source>
        <dbReference type="Proteomes" id="UP000050761"/>
    </source>
</evidence>
<reference evidence="3" key="2">
    <citation type="submission" date="2019-09" db="UniProtKB">
        <authorList>
            <consortium name="WormBaseParasite"/>
        </authorList>
    </citation>
    <scope>IDENTIFICATION</scope>
</reference>
<keyword evidence="2" id="KW-1185">Reference proteome</keyword>
<accession>A0A3P7ZDV5</accession>
<accession>A0A183FQ10</accession>
<protein>
    <submittedName>
        <fullName evidence="3">ALOG domain-containing protein</fullName>
    </submittedName>
</protein>
<reference evidence="1 2" key="1">
    <citation type="submission" date="2018-11" db="EMBL/GenBank/DDBJ databases">
        <authorList>
            <consortium name="Pathogen Informatics"/>
        </authorList>
    </citation>
    <scope>NUCLEOTIDE SEQUENCE [LARGE SCALE GENOMIC DNA]</scope>
</reference>
<dbReference type="EMBL" id="UZAH01026545">
    <property type="protein sequence ID" value="VDO82217.1"/>
    <property type="molecule type" value="Genomic_DNA"/>
</dbReference>
<dbReference type="WBParaSite" id="HPBE_0000977601-mRNA-1">
    <property type="protein sequence ID" value="HPBE_0000977601-mRNA-1"/>
    <property type="gene ID" value="HPBE_0000977601"/>
</dbReference>
<gene>
    <name evidence="1" type="ORF">HPBE_LOCUS9777</name>
</gene>
<sequence>MLCATYPLDKAMRDAISLDEDLNSLFEDTRAAVWNEHIPDLGPLSTTWVCGTIVHNDVLVAGLPVPPSLEGPAGPHAQQGSLWVRVKEHVDGLNRCKVSTFLGEHKLRSHSGAVVVTVLAREVDIAVRKALEALWIAFKNPAINRKEELMAITQELALFADLCGLDPGGASRKAAEGLTEGRTSFIHIYLHLKALKKAVTPKRKPNKRSISILARQLDDYLPYCSKTCQDSRTVARRISYVTYQQHIRDWWWWPCL</sequence>
<dbReference type="OrthoDB" id="5849335at2759"/>
<proteinExistence type="predicted"/>
<evidence type="ECO:0000313" key="3">
    <source>
        <dbReference type="WBParaSite" id="HPBE_0000977601-mRNA-1"/>
    </source>
</evidence>
<organism evidence="2 3">
    <name type="scientific">Heligmosomoides polygyrus</name>
    <name type="common">Parasitic roundworm</name>
    <dbReference type="NCBI Taxonomy" id="6339"/>
    <lineage>
        <taxon>Eukaryota</taxon>
        <taxon>Metazoa</taxon>
        <taxon>Ecdysozoa</taxon>
        <taxon>Nematoda</taxon>
        <taxon>Chromadorea</taxon>
        <taxon>Rhabditida</taxon>
        <taxon>Rhabditina</taxon>
        <taxon>Rhabditomorpha</taxon>
        <taxon>Strongyloidea</taxon>
        <taxon>Heligmosomidae</taxon>
        <taxon>Heligmosomoides</taxon>
    </lineage>
</organism>
<dbReference type="AlphaFoldDB" id="A0A183FQ10"/>
<dbReference type="Proteomes" id="UP000050761">
    <property type="component" value="Unassembled WGS sequence"/>
</dbReference>
<name>A0A183FQ10_HELPZ</name>
<evidence type="ECO:0000313" key="1">
    <source>
        <dbReference type="EMBL" id="VDO82217.1"/>
    </source>
</evidence>